<keyword evidence="5" id="KW-1185">Reference proteome</keyword>
<dbReference type="PANTHER" id="PTHR45702">
    <property type="entry name" value="ADAM10/ADAM17 METALLOPEPTIDASE FAMILY MEMBER"/>
    <property type="match status" value="1"/>
</dbReference>
<proteinExistence type="predicted"/>
<dbReference type="InterPro" id="IPR036436">
    <property type="entry name" value="Disintegrin_dom_sf"/>
</dbReference>
<evidence type="ECO:0000256" key="1">
    <source>
        <dbReference type="PROSITE-ProRule" id="PRU00068"/>
    </source>
</evidence>
<evidence type="ECO:0000313" key="5">
    <source>
        <dbReference type="Proteomes" id="UP001164746"/>
    </source>
</evidence>
<accession>A0ABY7EIH2</accession>
<evidence type="ECO:0000259" key="3">
    <source>
        <dbReference type="PROSITE" id="PS50214"/>
    </source>
</evidence>
<keyword evidence="2" id="KW-0812">Transmembrane</keyword>
<reference evidence="4" key="1">
    <citation type="submission" date="2022-11" db="EMBL/GenBank/DDBJ databases">
        <title>Centuries of genome instability and evolution in soft-shell clam transmissible cancer (bioRxiv).</title>
        <authorList>
            <person name="Hart S.F.M."/>
            <person name="Yonemitsu M.A."/>
            <person name="Giersch R.M."/>
            <person name="Beal B.F."/>
            <person name="Arriagada G."/>
            <person name="Davis B.W."/>
            <person name="Ostrander E.A."/>
            <person name="Goff S.P."/>
            <person name="Metzger M.J."/>
        </authorList>
    </citation>
    <scope>NUCLEOTIDE SEQUENCE</scope>
    <source>
        <strain evidence="4">MELC-2E11</strain>
        <tissue evidence="4">Siphon/mantle</tissue>
    </source>
</reference>
<dbReference type="SMART" id="SM00050">
    <property type="entry name" value="DISIN"/>
    <property type="match status" value="1"/>
</dbReference>
<sequence length="520" mass="58660">RLSYQDEQGWRFKPIYYNREELQEYTLHLHETHPSNIEPTVHENHTKSTSLEASVLVGQVTDHKLDYDYDNEYPDYNFTDLDYNANTENYNNQDDKDYLEVGELTSNTQNQQNCLSVVFTARSITHDLTPGPIYGLAYSPNEEHQETGICSSANVAFVNLYVSEEVPYQPNTRTKLVFAHEVAHAFGAPHDNDKSVCGEYSVLIEPDEGYFLMHEVAVTEHRTSICGNGIVEEGEQCDCGSRCHLDNCCHRRGTEHECSLKKDAQCSPSQGPCCSGDTCRYYKQSENMNCKRSVCSLIGWQECELTNGAATLTPKEEEELCFVGCQKTKASPCISTHDGIALAQYPELNNLLKIIAERDQWQEASIRLPVGTPCNRMTGYCDVFQRCRGVDPDTPLTQLKNCFKKGGKCASLFVDFLSSKGGVFTLATVTGILLTIAFVKCFTVHTKGRHLHHKVKTSHRSVRESVTNVRHSVGHMAESVRLSVTDMRKSIRNSLFSRQNSLVDQELERLSQESDNVFEP</sequence>
<dbReference type="InterPro" id="IPR049038">
    <property type="entry name" value="ADAM10_Cys-rich"/>
</dbReference>
<dbReference type="InterPro" id="IPR001762">
    <property type="entry name" value="Disintegrin_dom"/>
</dbReference>
<dbReference type="EMBL" id="CP111017">
    <property type="protein sequence ID" value="WAR08935.1"/>
    <property type="molecule type" value="Genomic_DNA"/>
</dbReference>
<keyword evidence="2" id="KW-1133">Transmembrane helix</keyword>
<name>A0ABY7EIH2_MYAAR</name>
<feature type="transmembrane region" description="Helical" evidence="2">
    <location>
        <begin position="421"/>
        <end position="442"/>
    </location>
</feature>
<dbReference type="Pfam" id="PF21299">
    <property type="entry name" value="ADAM10_Cys-rich"/>
    <property type="match status" value="1"/>
</dbReference>
<dbReference type="Pfam" id="PF13688">
    <property type="entry name" value="Reprolysin_5"/>
    <property type="match status" value="1"/>
</dbReference>
<keyword evidence="2" id="KW-0472">Membrane</keyword>
<dbReference type="Proteomes" id="UP001164746">
    <property type="component" value="Chromosome 6"/>
</dbReference>
<dbReference type="Gene3D" id="3.40.390.10">
    <property type="entry name" value="Collagenase (Catalytic Domain)"/>
    <property type="match status" value="1"/>
</dbReference>
<dbReference type="SUPFAM" id="SSF55486">
    <property type="entry name" value="Metalloproteases ('zincins'), catalytic domain"/>
    <property type="match status" value="1"/>
</dbReference>
<protein>
    <submittedName>
        <fullName evidence="4">ADA10-like protein</fullName>
    </submittedName>
</protein>
<organism evidence="4 5">
    <name type="scientific">Mya arenaria</name>
    <name type="common">Soft-shell clam</name>
    <dbReference type="NCBI Taxonomy" id="6604"/>
    <lineage>
        <taxon>Eukaryota</taxon>
        <taxon>Metazoa</taxon>
        <taxon>Spiralia</taxon>
        <taxon>Lophotrochozoa</taxon>
        <taxon>Mollusca</taxon>
        <taxon>Bivalvia</taxon>
        <taxon>Autobranchia</taxon>
        <taxon>Heteroconchia</taxon>
        <taxon>Euheterodonta</taxon>
        <taxon>Imparidentia</taxon>
        <taxon>Neoheterodontei</taxon>
        <taxon>Myida</taxon>
        <taxon>Myoidea</taxon>
        <taxon>Myidae</taxon>
        <taxon>Mya</taxon>
    </lineage>
</organism>
<dbReference type="PROSITE" id="PS50214">
    <property type="entry name" value="DISINTEGRIN_2"/>
    <property type="match status" value="1"/>
</dbReference>
<comment type="caution">
    <text evidence="1">Lacks conserved residue(s) required for the propagation of feature annotation.</text>
</comment>
<dbReference type="Gene3D" id="4.10.70.10">
    <property type="entry name" value="Disintegrin domain"/>
    <property type="match status" value="1"/>
</dbReference>
<gene>
    <name evidence="4" type="ORF">MAR_018893</name>
</gene>
<dbReference type="InterPro" id="IPR051489">
    <property type="entry name" value="ADAM_Metalloproteinase"/>
</dbReference>
<dbReference type="InterPro" id="IPR024079">
    <property type="entry name" value="MetalloPept_cat_dom_sf"/>
</dbReference>
<evidence type="ECO:0000313" key="4">
    <source>
        <dbReference type="EMBL" id="WAR08935.1"/>
    </source>
</evidence>
<feature type="domain" description="Disintegrin" evidence="3">
    <location>
        <begin position="223"/>
        <end position="297"/>
    </location>
</feature>
<feature type="non-terminal residue" evidence="4">
    <location>
        <position position="520"/>
    </location>
</feature>
<dbReference type="PANTHER" id="PTHR45702:SF2">
    <property type="entry name" value="KUZBANIAN, ISOFORM A"/>
    <property type="match status" value="1"/>
</dbReference>
<evidence type="ECO:0000256" key="2">
    <source>
        <dbReference type="SAM" id="Phobius"/>
    </source>
</evidence>